<dbReference type="Proteomes" id="UP000285084">
    <property type="component" value="Unassembled WGS sequence"/>
</dbReference>
<evidence type="ECO:0000313" key="2">
    <source>
        <dbReference type="Proteomes" id="UP000285084"/>
    </source>
</evidence>
<comment type="caution">
    <text evidence="1">The sequence shown here is derived from an EMBL/GenBank/DDBJ whole genome shotgun (WGS) entry which is preliminary data.</text>
</comment>
<dbReference type="AlphaFoldDB" id="A0A420NP64"/>
<sequence>MEPPSSPTSFLESLSRPSAPFPLPPLLYLPLLIPHFYSTPPSSKLRYSNVV</sequence>
<proteinExistence type="predicted"/>
<accession>A0A420NP64</accession>
<protein>
    <submittedName>
        <fullName evidence="1">Uncharacterized protein</fullName>
    </submittedName>
</protein>
<organism evidence="1 2">
    <name type="scientific">Fusarium oxysporum</name>
    <name type="common">Fusarium vascular wilt</name>
    <dbReference type="NCBI Taxonomy" id="5507"/>
    <lineage>
        <taxon>Eukaryota</taxon>
        <taxon>Fungi</taxon>
        <taxon>Dikarya</taxon>
        <taxon>Ascomycota</taxon>
        <taxon>Pezizomycotina</taxon>
        <taxon>Sordariomycetes</taxon>
        <taxon>Hypocreomycetidae</taxon>
        <taxon>Hypocreales</taxon>
        <taxon>Nectriaceae</taxon>
        <taxon>Fusarium</taxon>
        <taxon>Fusarium oxysporum species complex</taxon>
    </lineage>
</organism>
<reference evidence="1 2" key="1">
    <citation type="journal article" date="2018" name="Sci. Rep.">
        <title>Characterisation of pathogen-specific regions and novel effector candidates in Fusarium oxysporum f. sp. cepae.</title>
        <authorList>
            <person name="Armitage A.D."/>
            <person name="Taylor A."/>
            <person name="Sobczyk M.K."/>
            <person name="Baxter L."/>
            <person name="Greenfield B.P."/>
            <person name="Bates H.J."/>
            <person name="Wilson F."/>
            <person name="Jackson A.C."/>
            <person name="Ott S."/>
            <person name="Harrison R.J."/>
            <person name="Clarkson J.P."/>
        </authorList>
    </citation>
    <scope>NUCLEOTIDE SEQUENCE [LARGE SCALE GENOMIC DNA]</scope>
    <source>
        <strain evidence="1 2">Fo_A13</strain>
    </source>
</reference>
<gene>
    <name evidence="1" type="ORF">BFJ69_g3348</name>
</gene>
<name>A0A420NP64_FUSOX</name>
<evidence type="ECO:0000313" key="1">
    <source>
        <dbReference type="EMBL" id="RKK82061.1"/>
    </source>
</evidence>
<dbReference type="EMBL" id="MRCX01000019">
    <property type="protein sequence ID" value="RKK82061.1"/>
    <property type="molecule type" value="Genomic_DNA"/>
</dbReference>